<dbReference type="Proteomes" id="UP000178240">
    <property type="component" value="Unassembled WGS sequence"/>
</dbReference>
<proteinExistence type="predicted"/>
<reference evidence="1 2" key="1">
    <citation type="journal article" date="2016" name="Nat. Commun.">
        <title>Thousands of microbial genomes shed light on interconnected biogeochemical processes in an aquifer system.</title>
        <authorList>
            <person name="Anantharaman K."/>
            <person name="Brown C.T."/>
            <person name="Hug L.A."/>
            <person name="Sharon I."/>
            <person name="Castelle C.J."/>
            <person name="Probst A.J."/>
            <person name="Thomas B.C."/>
            <person name="Singh A."/>
            <person name="Wilkins M.J."/>
            <person name="Karaoz U."/>
            <person name="Brodie E.L."/>
            <person name="Williams K.H."/>
            <person name="Hubbard S.S."/>
            <person name="Banfield J.F."/>
        </authorList>
    </citation>
    <scope>NUCLEOTIDE SEQUENCE [LARGE SCALE GENOMIC DNA]</scope>
</reference>
<sequence length="68" mass="7609">MFRISDLDIRILPTYPQLMPTAQARDGAGQIFKKNSPLISDAGEIFKDRVQFFIFCDGAIPSDGLFLT</sequence>
<protein>
    <submittedName>
        <fullName evidence="1">Uncharacterized protein</fullName>
    </submittedName>
</protein>
<gene>
    <name evidence="1" type="ORF">A2744_00115</name>
</gene>
<comment type="caution">
    <text evidence="1">The sequence shown here is derived from an EMBL/GenBank/DDBJ whole genome shotgun (WGS) entry which is preliminary data.</text>
</comment>
<organism evidence="1 2">
    <name type="scientific">Candidatus Buchananbacteria bacterium RIFCSPHIGHO2_01_FULL_44_11</name>
    <dbReference type="NCBI Taxonomy" id="1797535"/>
    <lineage>
        <taxon>Bacteria</taxon>
        <taxon>Candidatus Buchananiibacteriota</taxon>
    </lineage>
</organism>
<accession>A0A1G1Y0M4</accession>
<dbReference type="EMBL" id="MHIE01000013">
    <property type="protein sequence ID" value="OGY45771.1"/>
    <property type="molecule type" value="Genomic_DNA"/>
</dbReference>
<evidence type="ECO:0000313" key="2">
    <source>
        <dbReference type="Proteomes" id="UP000178240"/>
    </source>
</evidence>
<name>A0A1G1Y0M4_9BACT</name>
<evidence type="ECO:0000313" key="1">
    <source>
        <dbReference type="EMBL" id="OGY45771.1"/>
    </source>
</evidence>
<dbReference type="AlphaFoldDB" id="A0A1G1Y0M4"/>